<reference evidence="5" key="1">
    <citation type="journal article" date="2019" name="Int. J. Syst. Evol. Microbiol.">
        <title>The Global Catalogue of Microorganisms (GCM) 10K type strain sequencing project: providing services to taxonomists for standard genome sequencing and annotation.</title>
        <authorList>
            <consortium name="The Broad Institute Genomics Platform"/>
            <consortium name="The Broad Institute Genome Sequencing Center for Infectious Disease"/>
            <person name="Wu L."/>
            <person name="Ma J."/>
        </authorList>
    </citation>
    <scope>NUCLEOTIDE SEQUENCE [LARGE SCALE GENOMIC DNA]</scope>
    <source>
        <strain evidence="5">JCM 6833</strain>
    </source>
</reference>
<dbReference type="SUPFAM" id="SSF54197">
    <property type="entry name" value="HIT-like"/>
    <property type="match status" value="1"/>
</dbReference>
<protein>
    <submittedName>
        <fullName evidence="4">HIT family protein</fullName>
    </submittedName>
</protein>
<proteinExistence type="predicted"/>
<dbReference type="InterPro" id="IPR011146">
    <property type="entry name" value="HIT-like"/>
</dbReference>
<dbReference type="PRINTS" id="PR00332">
    <property type="entry name" value="HISTRIAD"/>
</dbReference>
<dbReference type="InterPro" id="IPR036265">
    <property type="entry name" value="HIT-like_sf"/>
</dbReference>
<sequence length="134" mass="14193">MDIIHDAPPAAPEQAKCVFCEIIAGRAPASVVREWPEIIAIRPRHPVTPGHVLVIPHTHVSDVGVDPDVSARTMAAAAQLAGELDAANVITSRGAAATQTIRHLHLHVVPRQHGDGLPLPWTPQHPARTSGGAR</sequence>
<dbReference type="Proteomes" id="UP001501509">
    <property type="component" value="Unassembled WGS sequence"/>
</dbReference>
<dbReference type="PANTHER" id="PTHR46648">
    <property type="entry name" value="HIT FAMILY PROTEIN 1"/>
    <property type="match status" value="1"/>
</dbReference>
<dbReference type="Gene3D" id="3.30.428.10">
    <property type="entry name" value="HIT-like"/>
    <property type="match status" value="1"/>
</dbReference>
<gene>
    <name evidence="4" type="ORF">GCM10010411_20780</name>
</gene>
<dbReference type="PROSITE" id="PS51084">
    <property type="entry name" value="HIT_2"/>
    <property type="match status" value="1"/>
</dbReference>
<evidence type="ECO:0000313" key="4">
    <source>
        <dbReference type="EMBL" id="GAA2587781.1"/>
    </source>
</evidence>
<dbReference type="InterPro" id="IPR001310">
    <property type="entry name" value="Histidine_triad_HIT"/>
</dbReference>
<feature type="region of interest" description="Disordered" evidence="2">
    <location>
        <begin position="114"/>
        <end position="134"/>
    </location>
</feature>
<accession>A0ABP6BUF0</accession>
<feature type="domain" description="HIT" evidence="3">
    <location>
        <begin position="18"/>
        <end position="118"/>
    </location>
</feature>
<evidence type="ECO:0000256" key="1">
    <source>
        <dbReference type="PROSITE-ProRule" id="PRU00464"/>
    </source>
</evidence>
<organism evidence="4 5">
    <name type="scientific">Actinomadura fulvescens</name>
    <dbReference type="NCBI Taxonomy" id="46160"/>
    <lineage>
        <taxon>Bacteria</taxon>
        <taxon>Bacillati</taxon>
        <taxon>Actinomycetota</taxon>
        <taxon>Actinomycetes</taxon>
        <taxon>Streptosporangiales</taxon>
        <taxon>Thermomonosporaceae</taxon>
        <taxon>Actinomadura</taxon>
    </lineage>
</organism>
<evidence type="ECO:0000313" key="5">
    <source>
        <dbReference type="Proteomes" id="UP001501509"/>
    </source>
</evidence>
<keyword evidence="5" id="KW-1185">Reference proteome</keyword>
<feature type="short sequence motif" description="Histidine triad motif" evidence="1">
    <location>
        <begin position="103"/>
        <end position="107"/>
    </location>
</feature>
<evidence type="ECO:0000256" key="2">
    <source>
        <dbReference type="SAM" id="MobiDB-lite"/>
    </source>
</evidence>
<name>A0ABP6BUF0_9ACTN</name>
<dbReference type="EMBL" id="BAAATD010000002">
    <property type="protein sequence ID" value="GAA2587781.1"/>
    <property type="molecule type" value="Genomic_DNA"/>
</dbReference>
<dbReference type="RefSeq" id="WP_344539998.1">
    <property type="nucleotide sequence ID" value="NZ_BAAATD010000002.1"/>
</dbReference>
<dbReference type="PANTHER" id="PTHR46648:SF1">
    <property type="entry name" value="ADENOSINE 5'-MONOPHOSPHORAMIDASE HNT1"/>
    <property type="match status" value="1"/>
</dbReference>
<dbReference type="Pfam" id="PF01230">
    <property type="entry name" value="HIT"/>
    <property type="match status" value="1"/>
</dbReference>
<comment type="caution">
    <text evidence="4">The sequence shown here is derived from an EMBL/GenBank/DDBJ whole genome shotgun (WGS) entry which is preliminary data.</text>
</comment>
<evidence type="ECO:0000259" key="3">
    <source>
        <dbReference type="PROSITE" id="PS51084"/>
    </source>
</evidence>